<feature type="active site" evidence="2">
    <location>
        <position position="94"/>
    </location>
</feature>
<dbReference type="GO" id="GO:0000287">
    <property type="term" value="F:magnesium ion binding"/>
    <property type="evidence" value="ECO:0007669"/>
    <property type="project" value="UniProtKB-UniRule"/>
</dbReference>
<feature type="binding site" evidence="2">
    <location>
        <position position="258"/>
    </location>
    <ligand>
        <name>substrate</name>
    </ligand>
</feature>
<keyword evidence="2" id="KW-0479">Metal-binding</keyword>
<organism evidence="4 5">
    <name type="scientific">Thermomicrobium roseum (strain ATCC 27502 / DSM 5159 / P-2)</name>
    <dbReference type="NCBI Taxonomy" id="309801"/>
    <lineage>
        <taxon>Bacteria</taxon>
        <taxon>Pseudomonadati</taxon>
        <taxon>Thermomicrobiota</taxon>
        <taxon>Thermomicrobia</taxon>
        <taxon>Thermomicrobiales</taxon>
        <taxon>Thermomicrobiaceae</taxon>
        <taxon>Thermomicrobium</taxon>
    </lineage>
</organism>
<protein>
    <recommendedName>
        <fullName evidence="2">Isoprenyl transferase</fullName>
        <ecNumber evidence="2">2.5.1.-</ecNumber>
    </recommendedName>
</protein>
<keyword evidence="2" id="KW-0460">Magnesium</keyword>
<feature type="active site" description="Proton acceptor" evidence="2">
    <location>
        <position position="142"/>
    </location>
</feature>
<evidence type="ECO:0000256" key="3">
    <source>
        <dbReference type="SAM" id="MobiDB-lite"/>
    </source>
</evidence>
<dbReference type="CDD" id="cd00475">
    <property type="entry name" value="Cis_IPPS"/>
    <property type="match status" value="1"/>
</dbReference>
<dbReference type="PANTHER" id="PTHR10291:SF0">
    <property type="entry name" value="DEHYDRODOLICHYL DIPHOSPHATE SYNTHASE 2"/>
    <property type="match status" value="1"/>
</dbReference>
<evidence type="ECO:0000313" key="4">
    <source>
        <dbReference type="EMBL" id="ACM05692.1"/>
    </source>
</evidence>
<feature type="binding site" evidence="2">
    <location>
        <begin position="95"/>
        <end position="98"/>
    </location>
    <ligand>
        <name>substrate</name>
    </ligand>
</feature>
<dbReference type="HAMAP" id="MF_01139">
    <property type="entry name" value="ISPT"/>
    <property type="match status" value="1"/>
</dbReference>
<dbReference type="Pfam" id="PF01255">
    <property type="entry name" value="Prenyltransf"/>
    <property type="match status" value="1"/>
</dbReference>
<dbReference type="eggNOG" id="COG0020">
    <property type="taxonomic scope" value="Bacteria"/>
</dbReference>
<feature type="binding site" evidence="2">
    <location>
        <position position="99"/>
    </location>
    <ligand>
        <name>substrate</name>
    </ligand>
</feature>
<proteinExistence type="inferred from homology"/>
<accession>B9L004</accession>
<dbReference type="GO" id="GO:0016094">
    <property type="term" value="P:polyprenol biosynthetic process"/>
    <property type="evidence" value="ECO:0007669"/>
    <property type="project" value="TreeGrafter"/>
</dbReference>
<comment type="subunit">
    <text evidence="2">Homodimer.</text>
</comment>
<dbReference type="HOGENOM" id="CLU_038505_1_1_0"/>
<dbReference type="GO" id="GO:0030145">
    <property type="term" value="F:manganese ion binding"/>
    <property type="evidence" value="ECO:0007669"/>
    <property type="project" value="TreeGrafter"/>
</dbReference>
<evidence type="ECO:0000313" key="5">
    <source>
        <dbReference type="Proteomes" id="UP000000447"/>
    </source>
</evidence>
<dbReference type="InterPro" id="IPR001441">
    <property type="entry name" value="UPP_synth-like"/>
</dbReference>
<comment type="similarity">
    <text evidence="2">Belongs to the UPP synthase family.</text>
</comment>
<dbReference type="NCBIfam" id="NF011405">
    <property type="entry name" value="PRK14830.1"/>
    <property type="match status" value="1"/>
</dbReference>
<evidence type="ECO:0000256" key="2">
    <source>
        <dbReference type="HAMAP-Rule" id="MF_01139"/>
    </source>
</evidence>
<feature type="region of interest" description="Disordered" evidence="3">
    <location>
        <begin position="1"/>
        <end position="80"/>
    </location>
</feature>
<keyword evidence="5" id="KW-1185">Reference proteome</keyword>
<dbReference type="EC" id="2.5.1.-" evidence="2"/>
<dbReference type="Gene3D" id="3.40.1180.10">
    <property type="entry name" value="Decaprenyl diphosphate synthase-like"/>
    <property type="match status" value="1"/>
</dbReference>
<feature type="binding site" evidence="2">
    <location>
        <begin position="264"/>
        <end position="266"/>
    </location>
    <ligand>
        <name>substrate</name>
    </ligand>
</feature>
<feature type="binding site" evidence="2">
    <location>
        <position position="143"/>
    </location>
    <ligand>
        <name>substrate</name>
    </ligand>
</feature>
<dbReference type="PANTHER" id="PTHR10291">
    <property type="entry name" value="DEHYDRODOLICHYL DIPHOSPHATE SYNTHASE FAMILY MEMBER"/>
    <property type="match status" value="1"/>
</dbReference>
<dbReference type="STRING" id="309801.trd_1002"/>
<reference evidence="4 5" key="1">
    <citation type="journal article" date="2009" name="PLoS ONE">
        <title>Complete genome sequence of the aerobic CO-oxidizing thermophile Thermomicrobium roseum.</title>
        <authorList>
            <person name="Wu D."/>
            <person name="Raymond J."/>
            <person name="Wu M."/>
            <person name="Chatterji S."/>
            <person name="Ren Q."/>
            <person name="Graham J.E."/>
            <person name="Bryant D.A."/>
            <person name="Robb F."/>
            <person name="Colman A."/>
            <person name="Tallon L.J."/>
            <person name="Badger J.H."/>
            <person name="Madupu R."/>
            <person name="Ward N.L."/>
            <person name="Eisen J.A."/>
        </authorList>
    </citation>
    <scope>NUCLEOTIDE SEQUENCE [LARGE SCALE GENOMIC DNA]</scope>
    <source>
        <strain evidence="5">ATCC 27502 / DSM 5159 / P-2</strain>
    </source>
</reference>
<dbReference type="Proteomes" id="UP000000447">
    <property type="component" value="Chromosome"/>
</dbReference>
<name>B9L004_THERP</name>
<dbReference type="FunFam" id="3.40.1180.10:FF:000001">
    <property type="entry name" value="(2E,6E)-farnesyl-diphosphate-specific ditrans,polycis-undecaprenyl-diphosphate synthase"/>
    <property type="match status" value="1"/>
</dbReference>
<evidence type="ECO:0000256" key="1">
    <source>
        <dbReference type="ARBA" id="ARBA00022679"/>
    </source>
</evidence>
<feature type="binding site" evidence="2">
    <location>
        <begin position="139"/>
        <end position="141"/>
    </location>
    <ligand>
        <name>substrate</name>
    </ligand>
</feature>
<dbReference type="InterPro" id="IPR036424">
    <property type="entry name" value="UPP_synth-like_sf"/>
</dbReference>
<sequence>MKRSRKRRSRSETFVATLSLTSRNSSRTRRSARTTSDEPSNGSKISPTATSQKPTSSESRKNMTFSKSEQVPTPDHHEAVCSDRVPVHVAIIMDGNGRWATQRGLPRLAGHRAGTENIRPITFKAAELGIRYLTLWAFSTENWRRPRDEVEGLMQILSEVIERETEELHRHGAQLRHIGSLEGLSPSLQRQIHEAIELTKHNDRIVLTIAFNYGGRAELVQAIRRIVAEGVPPEMIDEATVERYLYTAGMPDPDLIIRTSGELRTSNFFLWQAAYAEYYFTPTLWPDFTPDEFERAIRDFQRRERRFGGLQSAPVSLTATDPCASAP</sequence>
<feature type="binding site" evidence="2">
    <location>
        <position position="94"/>
    </location>
    <ligand>
        <name>Mg(2+)</name>
        <dbReference type="ChEBI" id="CHEBI:18420"/>
    </ligand>
</feature>
<dbReference type="GO" id="GO:0008834">
    <property type="term" value="F:ditrans,polycis-undecaprenyl-diphosphate synthase [(2E,6E)-farnesyl-diphosphate specific] activity"/>
    <property type="evidence" value="ECO:0007669"/>
    <property type="project" value="TreeGrafter"/>
</dbReference>
<dbReference type="NCBIfam" id="TIGR00055">
    <property type="entry name" value="uppS"/>
    <property type="match status" value="1"/>
</dbReference>
<dbReference type="KEGG" id="tro:trd_1002"/>
<feature type="compositionally biased region" description="Polar residues" evidence="3">
    <location>
        <begin position="37"/>
        <end position="71"/>
    </location>
</feature>
<feature type="binding site" evidence="2">
    <location>
        <position position="111"/>
    </location>
    <ligand>
        <name>substrate</name>
    </ligand>
</feature>
<feature type="binding site" evidence="2">
    <location>
        <position position="107"/>
    </location>
    <ligand>
        <name>substrate</name>
    </ligand>
</feature>
<keyword evidence="1 2" id="KW-0808">Transferase</keyword>
<dbReference type="SUPFAM" id="SSF64005">
    <property type="entry name" value="Undecaprenyl diphosphate synthase"/>
    <property type="match status" value="1"/>
</dbReference>
<comment type="cofactor">
    <cofactor evidence="2">
        <name>Mg(2+)</name>
        <dbReference type="ChEBI" id="CHEBI:18420"/>
    </cofactor>
    <text evidence="2">Binds 2 magnesium ions per subunit.</text>
</comment>
<dbReference type="AlphaFoldDB" id="B9L004"/>
<dbReference type="PROSITE" id="PS01066">
    <property type="entry name" value="UPP_SYNTHASE"/>
    <property type="match status" value="1"/>
</dbReference>
<dbReference type="InterPro" id="IPR018520">
    <property type="entry name" value="UPP_synth-like_CS"/>
</dbReference>
<feature type="binding site" evidence="2">
    <location>
        <position position="277"/>
    </location>
    <ligand>
        <name>Mg(2+)</name>
        <dbReference type="ChEBI" id="CHEBI:18420"/>
    </ligand>
</feature>
<gene>
    <name evidence="4" type="primary">uppS</name>
    <name evidence="4" type="ordered locus">trd_1002</name>
</gene>
<feature type="binding site" evidence="2">
    <location>
        <position position="145"/>
    </location>
    <ligand>
        <name>substrate</name>
    </ligand>
</feature>
<comment type="function">
    <text evidence="2">Catalyzes the condensation of isopentenyl diphosphate (IPP) with allylic pyrophosphates generating different type of terpenoids.</text>
</comment>
<feature type="compositionally biased region" description="Low complexity" evidence="3">
    <location>
        <begin position="16"/>
        <end position="25"/>
    </location>
</feature>
<dbReference type="GO" id="GO:0005829">
    <property type="term" value="C:cytosol"/>
    <property type="evidence" value="ECO:0007669"/>
    <property type="project" value="TreeGrafter"/>
</dbReference>
<dbReference type="EMBL" id="CP001275">
    <property type="protein sequence ID" value="ACM05692.1"/>
    <property type="molecule type" value="Genomic_DNA"/>
</dbReference>